<accession>A0A368L3U0</accession>
<organism evidence="10 11">
    <name type="scientific">Parvibium lacunae</name>
    <dbReference type="NCBI Taxonomy" id="1888893"/>
    <lineage>
        <taxon>Bacteria</taxon>
        <taxon>Pseudomonadati</taxon>
        <taxon>Pseudomonadota</taxon>
        <taxon>Betaproteobacteria</taxon>
        <taxon>Burkholderiales</taxon>
        <taxon>Alcaligenaceae</taxon>
        <taxon>Parvibium</taxon>
    </lineage>
</organism>
<keyword evidence="10" id="KW-0966">Cell projection</keyword>
<keyword evidence="5" id="KW-0732">Signal</keyword>
<keyword evidence="10" id="KW-0969">Cilium</keyword>
<dbReference type="InterPro" id="IPR000527">
    <property type="entry name" value="Flag_Lring"/>
</dbReference>
<keyword evidence="6 9" id="KW-0472">Membrane</keyword>
<evidence type="ECO:0000256" key="8">
    <source>
        <dbReference type="ARBA" id="ARBA00023237"/>
    </source>
</evidence>
<comment type="caution">
    <text evidence="10">The sequence shown here is derived from an EMBL/GenBank/DDBJ whole genome shotgun (WGS) entry which is preliminary data.</text>
</comment>
<keyword evidence="8 9" id="KW-0998">Cell outer membrane</keyword>
<dbReference type="PANTHER" id="PTHR34933:SF3">
    <property type="entry name" value="FLAGELLAR L-RING PROTEIN"/>
    <property type="match status" value="1"/>
</dbReference>
<reference evidence="10 11" key="1">
    <citation type="journal article" date="2018" name="Int. J. Syst. Evol. Microbiol.">
        <title>Parvibium lacunae gen. nov., sp. nov., a new member of the family Alcaligenaceae isolated from a freshwater pond.</title>
        <authorList>
            <person name="Chen W.M."/>
            <person name="Xie P.B."/>
            <person name="Hsu M.Y."/>
            <person name="Sheu S.Y."/>
        </authorList>
    </citation>
    <scope>NUCLEOTIDE SEQUENCE [LARGE SCALE GENOMIC DNA]</scope>
    <source>
        <strain evidence="10 11">KMB9</strain>
    </source>
</reference>
<name>A0A368L3U0_9BURK</name>
<dbReference type="GO" id="GO:0009279">
    <property type="term" value="C:cell outer membrane"/>
    <property type="evidence" value="ECO:0007669"/>
    <property type="project" value="UniProtKB-SubCell"/>
</dbReference>
<comment type="subunit">
    <text evidence="4 9">The basal body constitutes a major portion of the flagellar organelle and consists of four rings (L,P,S, and M) mounted on a central rod.</text>
</comment>
<dbReference type="GO" id="GO:0009427">
    <property type="term" value="C:bacterial-type flagellum basal body, distal rod, L ring"/>
    <property type="evidence" value="ECO:0007669"/>
    <property type="project" value="InterPro"/>
</dbReference>
<evidence type="ECO:0000256" key="2">
    <source>
        <dbReference type="ARBA" id="ARBA00004370"/>
    </source>
</evidence>
<evidence type="ECO:0000256" key="9">
    <source>
        <dbReference type="HAMAP-Rule" id="MF_00415"/>
    </source>
</evidence>
<dbReference type="RefSeq" id="WP_114402279.1">
    <property type="nucleotide sequence ID" value="NZ_QPGB01000002.1"/>
</dbReference>
<proteinExistence type="inferred from homology"/>
<sequence>MMMTIHSPTWIKVLLLITPCWLAGCYHLDSKVDVLPQKTARPITPATPALATGSIYADSNSRPLFEDRRARFVGDTITVNLSERITSSQSTNTKTSKTSSMDTSIPLISKFWGKSFQGLGITADGSNKFEGTGQTGNNNLFNGTITTTVIEVLGNGNLIVSGEKQIGINGEVETLRFSGVVNPLNVLAGNIVSSTLIADARLEYYGRGALDDTQRMGWLQRFFNTFLPF</sequence>
<dbReference type="PRINTS" id="PR01008">
    <property type="entry name" value="FLGLRINGFLGH"/>
</dbReference>
<evidence type="ECO:0000313" key="11">
    <source>
        <dbReference type="Proteomes" id="UP000252357"/>
    </source>
</evidence>
<keyword evidence="11" id="KW-1185">Reference proteome</keyword>
<evidence type="ECO:0000256" key="6">
    <source>
        <dbReference type="ARBA" id="ARBA00023136"/>
    </source>
</evidence>
<evidence type="ECO:0000256" key="3">
    <source>
        <dbReference type="ARBA" id="ARBA00006929"/>
    </source>
</evidence>
<dbReference type="AlphaFoldDB" id="A0A368L3U0"/>
<comment type="similarity">
    <text evidence="3 9">Belongs to the FlgH family.</text>
</comment>
<evidence type="ECO:0000256" key="7">
    <source>
        <dbReference type="ARBA" id="ARBA00023143"/>
    </source>
</evidence>
<evidence type="ECO:0000256" key="4">
    <source>
        <dbReference type="ARBA" id="ARBA00011439"/>
    </source>
</evidence>
<comment type="subcellular location">
    <subcellularLocation>
        <location evidence="9">Cell outer membrane</location>
    </subcellularLocation>
    <subcellularLocation>
        <location evidence="9">Bacterial flagellum basal body</location>
    </subcellularLocation>
    <subcellularLocation>
        <location evidence="2">Membrane</location>
    </subcellularLocation>
</comment>
<keyword evidence="7 9" id="KW-0975">Bacterial flagellum</keyword>
<evidence type="ECO:0000256" key="1">
    <source>
        <dbReference type="ARBA" id="ARBA00002591"/>
    </source>
</evidence>
<evidence type="ECO:0000256" key="5">
    <source>
        <dbReference type="ARBA" id="ARBA00022729"/>
    </source>
</evidence>
<dbReference type="PANTHER" id="PTHR34933">
    <property type="entry name" value="FLAGELLAR L-RING PROTEIN"/>
    <property type="match status" value="1"/>
</dbReference>
<dbReference type="Pfam" id="PF02107">
    <property type="entry name" value="FlgH"/>
    <property type="match status" value="1"/>
</dbReference>
<dbReference type="HAMAP" id="MF_00415">
    <property type="entry name" value="FlgH"/>
    <property type="match status" value="1"/>
</dbReference>
<protein>
    <recommendedName>
        <fullName evidence="9">Flagellar L-ring protein</fullName>
    </recommendedName>
    <alternativeName>
        <fullName evidence="9">Basal body L-ring protein</fullName>
    </alternativeName>
</protein>
<dbReference type="OrthoDB" id="9789463at2"/>
<comment type="function">
    <text evidence="1 9">Assembles around the rod to form the L-ring and probably protects the motor/basal body from shearing forces during rotation.</text>
</comment>
<evidence type="ECO:0000313" key="10">
    <source>
        <dbReference type="EMBL" id="RCS58195.1"/>
    </source>
</evidence>
<dbReference type="GO" id="GO:0003774">
    <property type="term" value="F:cytoskeletal motor activity"/>
    <property type="evidence" value="ECO:0007669"/>
    <property type="project" value="InterPro"/>
</dbReference>
<dbReference type="GO" id="GO:0071973">
    <property type="term" value="P:bacterial-type flagellum-dependent cell motility"/>
    <property type="evidence" value="ECO:0007669"/>
    <property type="project" value="InterPro"/>
</dbReference>
<dbReference type="EMBL" id="QPGB01000002">
    <property type="protein sequence ID" value="RCS58195.1"/>
    <property type="molecule type" value="Genomic_DNA"/>
</dbReference>
<dbReference type="Proteomes" id="UP000252357">
    <property type="component" value="Unassembled WGS sequence"/>
</dbReference>
<keyword evidence="10" id="KW-0282">Flagellum</keyword>
<gene>
    <name evidence="9" type="primary">flgH</name>
    <name evidence="10" type="ORF">DU000_05055</name>
</gene>